<keyword evidence="2" id="KW-1185">Reference proteome</keyword>
<dbReference type="Proteomes" id="UP000054485">
    <property type="component" value="Unassembled WGS sequence"/>
</dbReference>
<dbReference type="HOGENOM" id="CLU_3112232_0_0_1"/>
<proteinExistence type="predicted"/>
<feature type="non-terminal residue" evidence="1">
    <location>
        <position position="1"/>
    </location>
</feature>
<dbReference type="STRING" id="930992.A0A0D0AWR2"/>
<dbReference type="OrthoDB" id="3261136at2759"/>
<sequence>ESTSTGNWTRPDNIFGTEQLLDTVITCTTAPELRGPKTDHVPIHLVLELVI</sequence>
<dbReference type="AlphaFoldDB" id="A0A0D0AWR2"/>
<dbReference type="InParanoid" id="A0A0D0AWR2"/>
<gene>
    <name evidence="1" type="ORF">CY34DRAFT_39535</name>
</gene>
<evidence type="ECO:0008006" key="3">
    <source>
        <dbReference type="Google" id="ProtNLM"/>
    </source>
</evidence>
<reference evidence="2" key="2">
    <citation type="submission" date="2015-01" db="EMBL/GenBank/DDBJ databases">
        <title>Evolutionary Origins and Diversification of the Mycorrhizal Mutualists.</title>
        <authorList>
            <consortium name="DOE Joint Genome Institute"/>
            <consortium name="Mycorrhizal Genomics Consortium"/>
            <person name="Kohler A."/>
            <person name="Kuo A."/>
            <person name="Nagy L.G."/>
            <person name="Floudas D."/>
            <person name="Copeland A."/>
            <person name="Barry K.W."/>
            <person name="Cichocki N."/>
            <person name="Veneault-Fourrey C."/>
            <person name="LaButti K."/>
            <person name="Lindquist E.A."/>
            <person name="Lipzen A."/>
            <person name="Lundell T."/>
            <person name="Morin E."/>
            <person name="Murat C."/>
            <person name="Riley R."/>
            <person name="Ohm R."/>
            <person name="Sun H."/>
            <person name="Tunlid A."/>
            <person name="Henrissat B."/>
            <person name="Grigoriev I.V."/>
            <person name="Hibbett D.S."/>
            <person name="Martin F."/>
        </authorList>
    </citation>
    <scope>NUCLEOTIDE SEQUENCE [LARGE SCALE GENOMIC DNA]</scope>
    <source>
        <strain evidence="2">UH-Slu-Lm8-n1</strain>
    </source>
</reference>
<reference evidence="1 2" key="1">
    <citation type="submission" date="2014-04" db="EMBL/GenBank/DDBJ databases">
        <authorList>
            <consortium name="DOE Joint Genome Institute"/>
            <person name="Kuo A."/>
            <person name="Ruytinx J."/>
            <person name="Rineau F."/>
            <person name="Colpaert J."/>
            <person name="Kohler A."/>
            <person name="Nagy L.G."/>
            <person name="Floudas D."/>
            <person name="Copeland A."/>
            <person name="Barry K.W."/>
            <person name="Cichocki N."/>
            <person name="Veneault-Fourrey C."/>
            <person name="LaButti K."/>
            <person name="Lindquist E.A."/>
            <person name="Lipzen A."/>
            <person name="Lundell T."/>
            <person name="Morin E."/>
            <person name="Murat C."/>
            <person name="Sun H."/>
            <person name="Tunlid A."/>
            <person name="Henrissat B."/>
            <person name="Grigoriev I.V."/>
            <person name="Hibbett D.S."/>
            <person name="Martin F."/>
            <person name="Nordberg H.P."/>
            <person name="Cantor M.N."/>
            <person name="Hua S.X."/>
        </authorList>
    </citation>
    <scope>NUCLEOTIDE SEQUENCE [LARGE SCALE GENOMIC DNA]</scope>
    <source>
        <strain evidence="1 2">UH-Slu-Lm8-n1</strain>
    </source>
</reference>
<accession>A0A0D0AWR2</accession>
<name>A0A0D0AWR2_9AGAM</name>
<protein>
    <recommendedName>
        <fullName evidence="3">Endonuclease/exonuclease/phosphatase domain-containing protein</fullName>
    </recommendedName>
</protein>
<evidence type="ECO:0000313" key="2">
    <source>
        <dbReference type="Proteomes" id="UP000054485"/>
    </source>
</evidence>
<feature type="non-terminal residue" evidence="1">
    <location>
        <position position="51"/>
    </location>
</feature>
<evidence type="ECO:0000313" key="1">
    <source>
        <dbReference type="EMBL" id="KIK38817.1"/>
    </source>
</evidence>
<organism evidence="1 2">
    <name type="scientific">Suillus luteus UH-Slu-Lm8-n1</name>
    <dbReference type="NCBI Taxonomy" id="930992"/>
    <lineage>
        <taxon>Eukaryota</taxon>
        <taxon>Fungi</taxon>
        <taxon>Dikarya</taxon>
        <taxon>Basidiomycota</taxon>
        <taxon>Agaricomycotina</taxon>
        <taxon>Agaricomycetes</taxon>
        <taxon>Agaricomycetidae</taxon>
        <taxon>Boletales</taxon>
        <taxon>Suillineae</taxon>
        <taxon>Suillaceae</taxon>
        <taxon>Suillus</taxon>
    </lineage>
</organism>
<dbReference type="EMBL" id="KN835372">
    <property type="protein sequence ID" value="KIK38817.1"/>
    <property type="molecule type" value="Genomic_DNA"/>
</dbReference>